<comment type="caution">
    <text evidence="2">The sequence shown here is derived from an EMBL/GenBank/DDBJ whole genome shotgun (WGS) entry which is preliminary data.</text>
</comment>
<evidence type="ECO:0000313" key="2">
    <source>
        <dbReference type="EMBL" id="KAK9132587.1"/>
    </source>
</evidence>
<feature type="compositionally biased region" description="Basic residues" evidence="1">
    <location>
        <begin position="471"/>
        <end position="480"/>
    </location>
</feature>
<name>A0AAP0JGP0_9MAGN</name>
<keyword evidence="3" id="KW-1185">Reference proteome</keyword>
<organism evidence="2 3">
    <name type="scientific">Stephania cephalantha</name>
    <dbReference type="NCBI Taxonomy" id="152367"/>
    <lineage>
        <taxon>Eukaryota</taxon>
        <taxon>Viridiplantae</taxon>
        <taxon>Streptophyta</taxon>
        <taxon>Embryophyta</taxon>
        <taxon>Tracheophyta</taxon>
        <taxon>Spermatophyta</taxon>
        <taxon>Magnoliopsida</taxon>
        <taxon>Ranunculales</taxon>
        <taxon>Menispermaceae</taxon>
        <taxon>Menispermoideae</taxon>
        <taxon>Cissampelideae</taxon>
        <taxon>Stephania</taxon>
    </lineage>
</organism>
<feature type="region of interest" description="Disordered" evidence="1">
    <location>
        <begin position="453"/>
        <end position="480"/>
    </location>
</feature>
<evidence type="ECO:0000313" key="3">
    <source>
        <dbReference type="Proteomes" id="UP001419268"/>
    </source>
</evidence>
<evidence type="ECO:0000256" key="1">
    <source>
        <dbReference type="SAM" id="MobiDB-lite"/>
    </source>
</evidence>
<protein>
    <submittedName>
        <fullName evidence="2">Uncharacterized protein</fullName>
    </submittedName>
</protein>
<dbReference type="AlphaFoldDB" id="A0AAP0JGP0"/>
<sequence length="480" mass="53173">MLRVLSSPPCCCRCAAVVAAHCSDCSPSAPPALRCVRLAITRYHRRRRGSRHAVATYAAVVPPSLAIGPRPFVVQPPLAIARSAVASMSATAICFAGPRLLAAPLLAHWPIVHAIAPRRSRSASRRLLAVTVMSCLVRIRPSVLWDLAHRAAIGTHHHRSLRLALAGAARTSDLFLSPPSSPPLSTRNDDEAEDSDDEFTSAQTTPADRETLWVSDVDGATWPTGRGTHLPSNLRAWGCHSLSQSAGPMPTHANFIHQLRSYFTSEQMAKGVGSLMLQDKKTRTAIGTLCGLVDRLGAQGNVGIAFASIANRQTITQNHYLPSQATLRFKIHFKILCVSYMLVLLKIFEGRDFRWLTECAVEFEAKTMRNGVFTCSGTVTFRSVSRHALHRDGEQLKRCRRDTHRSLRSLPTEQYITTKKDFSGGLLAHRTILMSTIKDCYVEDNKRRKISRSLNYDDDDGQRRGTERPRTTRLSKKQLQ</sequence>
<feature type="compositionally biased region" description="Basic and acidic residues" evidence="1">
    <location>
        <begin position="461"/>
        <end position="470"/>
    </location>
</feature>
<reference evidence="2 3" key="1">
    <citation type="submission" date="2024-01" db="EMBL/GenBank/DDBJ databases">
        <title>Genome assemblies of Stephania.</title>
        <authorList>
            <person name="Yang L."/>
        </authorList>
    </citation>
    <scope>NUCLEOTIDE SEQUENCE [LARGE SCALE GENOMIC DNA]</scope>
    <source>
        <strain evidence="2">JXDWG</strain>
        <tissue evidence="2">Leaf</tissue>
    </source>
</reference>
<feature type="compositionally biased region" description="Acidic residues" evidence="1">
    <location>
        <begin position="190"/>
        <end position="199"/>
    </location>
</feature>
<feature type="region of interest" description="Disordered" evidence="1">
    <location>
        <begin position="175"/>
        <end position="205"/>
    </location>
</feature>
<proteinExistence type="predicted"/>
<dbReference type="Proteomes" id="UP001419268">
    <property type="component" value="Unassembled WGS sequence"/>
</dbReference>
<dbReference type="EMBL" id="JBBNAG010000005">
    <property type="protein sequence ID" value="KAK9132587.1"/>
    <property type="molecule type" value="Genomic_DNA"/>
</dbReference>
<accession>A0AAP0JGP0</accession>
<gene>
    <name evidence="2" type="ORF">Scep_012115</name>
</gene>